<organism evidence="2 3">
    <name type="scientific">Shewanella algae</name>
    <dbReference type="NCBI Taxonomy" id="38313"/>
    <lineage>
        <taxon>Bacteria</taxon>
        <taxon>Pseudomonadati</taxon>
        <taxon>Pseudomonadota</taxon>
        <taxon>Gammaproteobacteria</taxon>
        <taxon>Alteromonadales</taxon>
        <taxon>Shewanellaceae</taxon>
        <taxon>Shewanella</taxon>
    </lineage>
</organism>
<keyword evidence="1" id="KW-1133">Transmembrane helix</keyword>
<protein>
    <recommendedName>
        <fullName evidence="4">DUF4381 domain-containing protein</fullName>
    </recommendedName>
</protein>
<dbReference type="InterPro" id="IPR025489">
    <property type="entry name" value="DUF4381"/>
</dbReference>
<dbReference type="AlphaFoldDB" id="A0A380BIZ2"/>
<gene>
    <name evidence="2" type="ORF">NCTC10738_03452</name>
</gene>
<proteinExistence type="predicted"/>
<evidence type="ECO:0000313" key="3">
    <source>
        <dbReference type="Proteomes" id="UP000254069"/>
    </source>
</evidence>
<feature type="transmembrane region" description="Helical" evidence="1">
    <location>
        <begin position="31"/>
        <end position="50"/>
    </location>
</feature>
<reference evidence="2 3" key="1">
    <citation type="submission" date="2018-06" db="EMBL/GenBank/DDBJ databases">
        <authorList>
            <consortium name="Pathogen Informatics"/>
            <person name="Doyle S."/>
        </authorList>
    </citation>
    <scope>NUCLEOTIDE SEQUENCE [LARGE SCALE GENOMIC DNA]</scope>
    <source>
        <strain evidence="2 3">NCTC10738</strain>
    </source>
</reference>
<evidence type="ECO:0008006" key="4">
    <source>
        <dbReference type="Google" id="ProtNLM"/>
    </source>
</evidence>
<sequence length="167" mass="18254">MNPNQANPALSALKDIQLPAEVPFWPPAPGIWLLMLLALLLLGAVAFFGYRRLQAAKAHKAVAQAAMTELTQLQDQDPQLLSKMSALLKRTAISYGERAQVAGLSGKSWAEYLDNALPAEQRGRFASLLENQYRSQPSAAPTELRALCVCWLKCAPKHFAKGGKPRC</sequence>
<dbReference type="RefSeq" id="WP_115390213.1">
    <property type="nucleotide sequence ID" value="NZ_JADZHC010000055.1"/>
</dbReference>
<dbReference type="Pfam" id="PF14316">
    <property type="entry name" value="DUF4381"/>
    <property type="match status" value="1"/>
</dbReference>
<accession>A0A380BIZ2</accession>
<name>A0A380BIZ2_9GAMM</name>
<dbReference type="Proteomes" id="UP000254069">
    <property type="component" value="Unassembled WGS sequence"/>
</dbReference>
<evidence type="ECO:0000313" key="2">
    <source>
        <dbReference type="EMBL" id="SUJ02120.1"/>
    </source>
</evidence>
<dbReference type="EMBL" id="UGYO01000002">
    <property type="protein sequence ID" value="SUJ02120.1"/>
    <property type="molecule type" value="Genomic_DNA"/>
</dbReference>
<keyword evidence="1" id="KW-0812">Transmembrane</keyword>
<keyword evidence="3" id="KW-1185">Reference proteome</keyword>
<keyword evidence="1" id="KW-0472">Membrane</keyword>
<evidence type="ECO:0000256" key="1">
    <source>
        <dbReference type="SAM" id="Phobius"/>
    </source>
</evidence>